<feature type="region of interest" description="Disordered" evidence="1">
    <location>
        <begin position="540"/>
        <end position="601"/>
    </location>
</feature>
<dbReference type="EMBL" id="LAVV01004643">
    <property type="protein sequence ID" value="KNZ61334.1"/>
    <property type="molecule type" value="Genomic_DNA"/>
</dbReference>
<evidence type="ECO:0000313" key="2">
    <source>
        <dbReference type="EMBL" id="KNZ61334.1"/>
    </source>
</evidence>
<dbReference type="VEuPathDB" id="FungiDB:VP01_1417g1"/>
<evidence type="ECO:0000256" key="1">
    <source>
        <dbReference type="SAM" id="MobiDB-lite"/>
    </source>
</evidence>
<feature type="compositionally biased region" description="Basic and acidic residues" evidence="1">
    <location>
        <begin position="485"/>
        <end position="494"/>
    </location>
</feature>
<comment type="caution">
    <text evidence="2">The sequence shown here is derived from an EMBL/GenBank/DDBJ whole genome shotgun (WGS) entry which is preliminary data.</text>
</comment>
<protein>
    <submittedName>
        <fullName evidence="2">Uncharacterized protein</fullName>
    </submittedName>
</protein>
<proteinExistence type="predicted"/>
<organism evidence="2 3">
    <name type="scientific">Puccinia sorghi</name>
    <dbReference type="NCBI Taxonomy" id="27349"/>
    <lineage>
        <taxon>Eukaryota</taxon>
        <taxon>Fungi</taxon>
        <taxon>Dikarya</taxon>
        <taxon>Basidiomycota</taxon>
        <taxon>Pucciniomycotina</taxon>
        <taxon>Pucciniomycetes</taxon>
        <taxon>Pucciniales</taxon>
        <taxon>Pucciniaceae</taxon>
        <taxon>Puccinia</taxon>
    </lineage>
</organism>
<reference evidence="2 3" key="1">
    <citation type="submission" date="2015-08" db="EMBL/GenBank/DDBJ databases">
        <title>Next Generation Sequencing and Analysis of the Genome of Puccinia sorghi L Schw, the Causal Agent of Maize Common Rust.</title>
        <authorList>
            <person name="Rochi L."/>
            <person name="Burguener G."/>
            <person name="Darino M."/>
            <person name="Turjanski A."/>
            <person name="Kreff E."/>
            <person name="Dieguez M.J."/>
            <person name="Sacco F."/>
        </authorList>
    </citation>
    <scope>NUCLEOTIDE SEQUENCE [LARGE SCALE GENOMIC DNA]</scope>
    <source>
        <strain evidence="2 3">RO10H11247</strain>
    </source>
</reference>
<gene>
    <name evidence="2" type="ORF">VP01_1417g1</name>
</gene>
<dbReference type="Proteomes" id="UP000037035">
    <property type="component" value="Unassembled WGS sequence"/>
</dbReference>
<feature type="compositionally biased region" description="Basic and acidic residues" evidence="1">
    <location>
        <begin position="540"/>
        <end position="595"/>
    </location>
</feature>
<keyword evidence="3" id="KW-1185">Reference proteome</keyword>
<feature type="region of interest" description="Disordered" evidence="1">
    <location>
        <begin position="485"/>
        <end position="504"/>
    </location>
</feature>
<sequence>MSVDHSGSRASTGAGDCTWRRRVDQQNIDGRESITTKMKASILTSDNNTRQVKRMMNLNEKKRNGTTGYNIYSCMISGLGFKCDCHHPASNFECHGCAVVHTCKKRKLKGQLYKGSINLCKGWDWCKCDLQNANLCHSECADLRGGVWGISLVFAKLAKQPHSDLNHAPHVPADTVFFYITQVKDEKEQPALVTDLQVLHRPKCPHSTVEHSCHLPVFLHVPVPRVWVVRNVLALLAHIRECPSEHTPRHPYDDLRHATLDATCPRSRQLRANTARQTCPEQRCASSTRPSAPHNCGVAWPERLMFGEIGRYTKESIALAYFCNLCSSRDDAQQNPICCSSPANGDMWPLGRRDSVSLPWVVPGKHNNTHKYGVVVTLCASLHPTLYAHLPPQNPRAMIVHSHNSSILCSCVQHDQIVNHMNTVEPLYWEHFLIFLNNFVSNANVNSISKICVVRALLDTFLMGTCHINRGGGGTKTILKQKHNTNEATREKKNMMKGTSTPSERCNDIAPFSSYIETWKKRERGAEQITATGKRRLNIKERIGTDNDDDHTRAENNKSYKRKGTEKDRQYDIVKKIMPMTRKEDDSRKERDRETSISTNE</sequence>
<name>A0A0L6VKX9_9BASI</name>
<evidence type="ECO:0000313" key="3">
    <source>
        <dbReference type="Proteomes" id="UP000037035"/>
    </source>
</evidence>
<accession>A0A0L6VKX9</accession>
<dbReference type="AlphaFoldDB" id="A0A0L6VKX9"/>